<proteinExistence type="predicted"/>
<evidence type="ECO:0000313" key="2">
    <source>
        <dbReference type="Proteomes" id="UP001501475"/>
    </source>
</evidence>
<sequence>MWNAGTRVDASSAALRGFIDRARSMPMAEDPAVAANATFLAITCNDTPWPRGQAFADAFSARQGKLYPLLGWSENQNPCYYWNRPALSMTAPDGARVGTTLMVQSVHDPATNARLAYAAHAK</sequence>
<organism evidence="1 2">
    <name type="scientific">Nostocoides vanveenii</name>
    <dbReference type="NCBI Taxonomy" id="330835"/>
    <lineage>
        <taxon>Bacteria</taxon>
        <taxon>Bacillati</taxon>
        <taxon>Actinomycetota</taxon>
        <taxon>Actinomycetes</taxon>
        <taxon>Micrococcales</taxon>
        <taxon>Intrasporangiaceae</taxon>
        <taxon>Nostocoides</taxon>
    </lineage>
</organism>
<dbReference type="EMBL" id="BAAAPN010000055">
    <property type="protein sequence ID" value="GAA1764387.1"/>
    <property type="molecule type" value="Genomic_DNA"/>
</dbReference>
<comment type="caution">
    <text evidence="1">The sequence shown here is derived from an EMBL/GenBank/DDBJ whole genome shotgun (WGS) entry which is preliminary data.</text>
</comment>
<dbReference type="Proteomes" id="UP001501475">
    <property type="component" value="Unassembled WGS sequence"/>
</dbReference>
<accession>A0ABN2KSR8</accession>
<reference evidence="1 2" key="1">
    <citation type="journal article" date="2019" name="Int. J. Syst. Evol. Microbiol.">
        <title>The Global Catalogue of Microorganisms (GCM) 10K type strain sequencing project: providing services to taxonomists for standard genome sequencing and annotation.</title>
        <authorList>
            <consortium name="The Broad Institute Genomics Platform"/>
            <consortium name="The Broad Institute Genome Sequencing Center for Infectious Disease"/>
            <person name="Wu L."/>
            <person name="Ma J."/>
        </authorList>
    </citation>
    <scope>NUCLEOTIDE SEQUENCE [LARGE SCALE GENOMIC DNA]</scope>
    <source>
        <strain evidence="1 2">JCM 15591</strain>
    </source>
</reference>
<dbReference type="RefSeq" id="WP_344066656.1">
    <property type="nucleotide sequence ID" value="NZ_BAAAPN010000055.1"/>
</dbReference>
<name>A0ABN2KSR8_9MICO</name>
<keyword evidence="2" id="KW-1185">Reference proteome</keyword>
<evidence type="ECO:0000313" key="1">
    <source>
        <dbReference type="EMBL" id="GAA1764387.1"/>
    </source>
</evidence>
<protein>
    <submittedName>
        <fullName evidence="1">Uncharacterized protein</fullName>
    </submittedName>
</protein>
<gene>
    <name evidence="1" type="ORF">GCM10009810_24270</name>
</gene>